<feature type="transmembrane region" description="Helical" evidence="1">
    <location>
        <begin position="368"/>
        <end position="383"/>
    </location>
</feature>
<feature type="transmembrane region" description="Helical" evidence="1">
    <location>
        <begin position="127"/>
        <end position="145"/>
    </location>
</feature>
<dbReference type="AlphaFoldDB" id="A0A0G0WUR6"/>
<keyword evidence="1" id="KW-0472">Membrane</keyword>
<feature type="transmembrane region" description="Helical" evidence="1">
    <location>
        <begin position="229"/>
        <end position="254"/>
    </location>
</feature>
<feature type="transmembrane region" description="Helical" evidence="1">
    <location>
        <begin position="286"/>
        <end position="307"/>
    </location>
</feature>
<dbReference type="EMBL" id="LCAE01000001">
    <property type="protein sequence ID" value="KKR88170.1"/>
    <property type="molecule type" value="Genomic_DNA"/>
</dbReference>
<evidence type="ECO:0008006" key="4">
    <source>
        <dbReference type="Google" id="ProtNLM"/>
    </source>
</evidence>
<evidence type="ECO:0000313" key="3">
    <source>
        <dbReference type="Proteomes" id="UP000033858"/>
    </source>
</evidence>
<organism evidence="2 3">
    <name type="scientific">Candidatus Woesebacteria bacterium GW2011_GWB1_41_10</name>
    <dbReference type="NCBI Taxonomy" id="1618577"/>
    <lineage>
        <taxon>Bacteria</taxon>
        <taxon>Candidatus Woeseibacteriota</taxon>
    </lineage>
</organism>
<feature type="transmembrane region" description="Helical" evidence="1">
    <location>
        <begin position="70"/>
        <end position="95"/>
    </location>
</feature>
<feature type="transmembrane region" description="Helical" evidence="1">
    <location>
        <begin position="102"/>
        <end position="121"/>
    </location>
</feature>
<feature type="transmembrane region" description="Helical" evidence="1">
    <location>
        <begin position="191"/>
        <end position="208"/>
    </location>
</feature>
<comment type="caution">
    <text evidence="2">The sequence shown here is derived from an EMBL/GenBank/DDBJ whole genome shotgun (WGS) entry which is preliminary data.</text>
</comment>
<evidence type="ECO:0000256" key="1">
    <source>
        <dbReference type="SAM" id="Phobius"/>
    </source>
</evidence>
<keyword evidence="1" id="KW-1133">Transmembrane helix</keyword>
<feature type="transmembrane region" description="Helical" evidence="1">
    <location>
        <begin position="260"/>
        <end position="279"/>
    </location>
</feature>
<sequence length="450" mass="52906">MKRSILPILALTLGIVFTWYKILFQVPLGEGYYYFDPGQNFFGNVHLYNYDNLPRLIFDILPPLFGDNLVLYQGFQLLSLILLSITIYFVVNYFFKNKWLSFMTTFLFSISYVGLFEMIATGNYQRFIQRIPNFIFLFIAFYYLAKYFKTKNIRHYFTSIVIFGLTVFMAHYSTFLLPLFLIFPIITKPSLKSLLISASYFLVNYFFIKNDFYNPGLSASSIIPTDKNFIDLILLQLSSITYPPTFLSAIAQITQPYTKTIKLLSIPIIIIYVIGIYLIKKREPKYLVFYLTSLLTLFSILFLNFHIGKINLLSFARGDRYYFISIEMLSKLGVGFVGGNRYYVLPLIFNSIIFSSIFWVILKSKRKLFYLLSALLLAFYLIYNTKLSWKEIDQIQPVSNRMRVYLNDAKLISPELRTAREIVTPREFIWSAQFVRLFYGNRDLKFIPKQ</sequence>
<dbReference type="Proteomes" id="UP000033858">
    <property type="component" value="Unassembled WGS sequence"/>
</dbReference>
<evidence type="ECO:0000313" key="2">
    <source>
        <dbReference type="EMBL" id="KKR88170.1"/>
    </source>
</evidence>
<proteinExistence type="predicted"/>
<gene>
    <name evidence="2" type="ORF">UU32_C0001G0006</name>
</gene>
<protein>
    <recommendedName>
        <fullName evidence="4">Glycosyltransferase RgtA/B/C/D-like domain-containing protein</fullName>
    </recommendedName>
</protein>
<keyword evidence="1" id="KW-0812">Transmembrane</keyword>
<feature type="transmembrane region" description="Helical" evidence="1">
    <location>
        <begin position="342"/>
        <end position="361"/>
    </location>
</feature>
<accession>A0A0G0WUR6</accession>
<feature type="transmembrane region" description="Helical" evidence="1">
    <location>
        <begin position="157"/>
        <end position="185"/>
    </location>
</feature>
<reference evidence="2 3" key="1">
    <citation type="journal article" date="2015" name="Nature">
        <title>rRNA introns, odd ribosomes, and small enigmatic genomes across a large radiation of phyla.</title>
        <authorList>
            <person name="Brown C.T."/>
            <person name="Hug L.A."/>
            <person name="Thomas B.C."/>
            <person name="Sharon I."/>
            <person name="Castelle C.J."/>
            <person name="Singh A."/>
            <person name="Wilkins M.J."/>
            <person name="Williams K.H."/>
            <person name="Banfield J.F."/>
        </authorList>
    </citation>
    <scope>NUCLEOTIDE SEQUENCE [LARGE SCALE GENOMIC DNA]</scope>
</reference>
<name>A0A0G0WUR6_9BACT</name>